<keyword evidence="3 5" id="KW-1133">Transmembrane helix</keyword>
<accession>A0A3E3JYW5</accession>
<protein>
    <submittedName>
        <fullName evidence="6">CvpA family protein</fullName>
    </submittedName>
</protein>
<dbReference type="OrthoDB" id="2083110at2"/>
<evidence type="ECO:0000256" key="2">
    <source>
        <dbReference type="ARBA" id="ARBA00022692"/>
    </source>
</evidence>
<reference evidence="6 7" key="1">
    <citation type="submission" date="2018-08" db="EMBL/GenBank/DDBJ databases">
        <title>A genome reference for cultivated species of the human gut microbiota.</title>
        <authorList>
            <person name="Zou Y."/>
            <person name="Xue W."/>
            <person name="Luo G."/>
        </authorList>
    </citation>
    <scope>NUCLEOTIDE SEQUENCE [LARGE SCALE GENOMIC DNA]</scope>
    <source>
        <strain evidence="6 7">AF37-2AT</strain>
    </source>
</reference>
<feature type="transmembrane region" description="Helical" evidence="5">
    <location>
        <begin position="5"/>
        <end position="21"/>
    </location>
</feature>
<keyword evidence="2 5" id="KW-0812">Transmembrane</keyword>
<proteinExistence type="predicted"/>
<dbReference type="EMBL" id="QVLX01000012">
    <property type="protein sequence ID" value="RGE84758.1"/>
    <property type="molecule type" value="Genomic_DNA"/>
</dbReference>
<dbReference type="GeneID" id="97194615"/>
<evidence type="ECO:0000256" key="5">
    <source>
        <dbReference type="SAM" id="Phobius"/>
    </source>
</evidence>
<dbReference type="InterPro" id="IPR003825">
    <property type="entry name" value="Colicin-V_CvpA"/>
</dbReference>
<sequence>MNWLLYGTIGILAVGVIVGYMKGALRIALSLAAAVATWILVVILTPYAADAVIQYTPVDDWIEERCESVLTANMTEALREQTGIETQANGEENLDLSDLMDRLSDIEVSRQEQAEIIENSNIPEIFKEYLQENNNKEIYGMIGANSFADYIAKGITHLVVQILTAIVLFLVISIVLKIMIYILDVVSWLPIIGGINRVVGAVLGFAMALILVWIVFLIFTMLYTTQAGQEIFRQINGNAFLRFLFQNNYILKILMGLR</sequence>
<evidence type="ECO:0000313" key="7">
    <source>
        <dbReference type="Proteomes" id="UP000261080"/>
    </source>
</evidence>
<feature type="transmembrane region" description="Helical" evidence="5">
    <location>
        <begin position="202"/>
        <end position="223"/>
    </location>
</feature>
<dbReference type="GO" id="GO:0016020">
    <property type="term" value="C:membrane"/>
    <property type="evidence" value="ECO:0007669"/>
    <property type="project" value="UniProtKB-SubCell"/>
</dbReference>
<evidence type="ECO:0000256" key="1">
    <source>
        <dbReference type="ARBA" id="ARBA00004141"/>
    </source>
</evidence>
<dbReference type="AlphaFoldDB" id="A0A3E3JYW5"/>
<name>A0A3E3JYW5_9FIRM</name>
<dbReference type="Pfam" id="PF02674">
    <property type="entry name" value="Colicin_V"/>
    <property type="match status" value="1"/>
</dbReference>
<comment type="caution">
    <text evidence="6">The sequence shown here is derived from an EMBL/GenBank/DDBJ whole genome shotgun (WGS) entry which is preliminary data.</text>
</comment>
<evidence type="ECO:0000313" key="6">
    <source>
        <dbReference type="EMBL" id="RGE84758.1"/>
    </source>
</evidence>
<organism evidence="6 7">
    <name type="scientific">Sellimonas intestinalis</name>
    <dbReference type="NCBI Taxonomy" id="1653434"/>
    <lineage>
        <taxon>Bacteria</taxon>
        <taxon>Bacillati</taxon>
        <taxon>Bacillota</taxon>
        <taxon>Clostridia</taxon>
        <taxon>Lachnospirales</taxon>
        <taxon>Lachnospiraceae</taxon>
        <taxon>Sellimonas</taxon>
    </lineage>
</organism>
<dbReference type="RefSeq" id="WP_024731512.1">
    <property type="nucleotide sequence ID" value="NZ_CALBAT010000015.1"/>
</dbReference>
<comment type="subcellular location">
    <subcellularLocation>
        <location evidence="1">Membrane</location>
        <topology evidence="1">Multi-pass membrane protein</topology>
    </subcellularLocation>
</comment>
<gene>
    <name evidence="6" type="ORF">DW016_14815</name>
</gene>
<feature type="transmembrane region" description="Helical" evidence="5">
    <location>
        <begin position="27"/>
        <end position="49"/>
    </location>
</feature>
<dbReference type="GO" id="GO:0009403">
    <property type="term" value="P:toxin biosynthetic process"/>
    <property type="evidence" value="ECO:0007669"/>
    <property type="project" value="InterPro"/>
</dbReference>
<keyword evidence="4 5" id="KW-0472">Membrane</keyword>
<dbReference type="Proteomes" id="UP000261080">
    <property type="component" value="Unassembled WGS sequence"/>
</dbReference>
<evidence type="ECO:0000256" key="3">
    <source>
        <dbReference type="ARBA" id="ARBA00022989"/>
    </source>
</evidence>
<keyword evidence="7" id="KW-1185">Reference proteome</keyword>
<feature type="transmembrane region" description="Helical" evidence="5">
    <location>
        <begin position="158"/>
        <end position="182"/>
    </location>
</feature>
<evidence type="ECO:0000256" key="4">
    <source>
        <dbReference type="ARBA" id="ARBA00023136"/>
    </source>
</evidence>